<dbReference type="Pfam" id="PF00005">
    <property type="entry name" value="ABC_tran"/>
    <property type="match status" value="1"/>
</dbReference>
<dbReference type="SUPFAM" id="SSF52540">
    <property type="entry name" value="P-loop containing nucleoside triphosphate hydrolases"/>
    <property type="match status" value="1"/>
</dbReference>
<comment type="caution">
    <text evidence="6">The sequence shown here is derived from an EMBL/GenBank/DDBJ whole genome shotgun (WGS) entry which is preliminary data.</text>
</comment>
<dbReference type="SMART" id="SM00382">
    <property type="entry name" value="AAA"/>
    <property type="match status" value="1"/>
</dbReference>
<dbReference type="Proteomes" id="UP000549113">
    <property type="component" value="Unassembled WGS sequence"/>
</dbReference>
<name>A0AA40SS12_9MICO</name>
<proteinExistence type="inferred from homology"/>
<evidence type="ECO:0000313" key="6">
    <source>
        <dbReference type="EMBL" id="MBB4141338.1"/>
    </source>
</evidence>
<dbReference type="AlphaFoldDB" id="A0AA40SS12"/>
<comment type="similarity">
    <text evidence="1">Belongs to the ABC transporter superfamily.</text>
</comment>
<protein>
    <submittedName>
        <fullName evidence="6">ABC-2 type transport system ATP-binding protein</fullName>
    </submittedName>
</protein>
<dbReference type="InterPro" id="IPR003439">
    <property type="entry name" value="ABC_transporter-like_ATP-bd"/>
</dbReference>
<dbReference type="PROSITE" id="PS00211">
    <property type="entry name" value="ABC_TRANSPORTER_1"/>
    <property type="match status" value="1"/>
</dbReference>
<dbReference type="InterPro" id="IPR003593">
    <property type="entry name" value="AAA+_ATPase"/>
</dbReference>
<organism evidence="6 7">
    <name type="scientific">Microbacterium invictum</name>
    <dbReference type="NCBI Taxonomy" id="515415"/>
    <lineage>
        <taxon>Bacteria</taxon>
        <taxon>Bacillati</taxon>
        <taxon>Actinomycetota</taxon>
        <taxon>Actinomycetes</taxon>
        <taxon>Micrococcales</taxon>
        <taxon>Microbacteriaceae</taxon>
        <taxon>Microbacterium</taxon>
    </lineage>
</organism>
<dbReference type="InterPro" id="IPR027417">
    <property type="entry name" value="P-loop_NTPase"/>
</dbReference>
<dbReference type="RefSeq" id="WP_183500824.1">
    <property type="nucleotide sequence ID" value="NZ_BAABCO010000003.1"/>
</dbReference>
<keyword evidence="4 6" id="KW-0067">ATP-binding</keyword>
<keyword evidence="7" id="KW-1185">Reference proteome</keyword>
<evidence type="ECO:0000313" key="7">
    <source>
        <dbReference type="Proteomes" id="UP000549113"/>
    </source>
</evidence>
<dbReference type="GO" id="GO:0016887">
    <property type="term" value="F:ATP hydrolysis activity"/>
    <property type="evidence" value="ECO:0007669"/>
    <property type="project" value="InterPro"/>
</dbReference>
<dbReference type="GO" id="GO:0005524">
    <property type="term" value="F:ATP binding"/>
    <property type="evidence" value="ECO:0007669"/>
    <property type="project" value="UniProtKB-KW"/>
</dbReference>
<dbReference type="EMBL" id="JACIFH010000001">
    <property type="protein sequence ID" value="MBB4141338.1"/>
    <property type="molecule type" value="Genomic_DNA"/>
</dbReference>
<dbReference type="PANTHER" id="PTHR43335">
    <property type="entry name" value="ABC TRANSPORTER, ATP-BINDING PROTEIN"/>
    <property type="match status" value="1"/>
</dbReference>
<evidence type="ECO:0000256" key="4">
    <source>
        <dbReference type="ARBA" id="ARBA00022840"/>
    </source>
</evidence>
<evidence type="ECO:0000256" key="1">
    <source>
        <dbReference type="ARBA" id="ARBA00005417"/>
    </source>
</evidence>
<evidence type="ECO:0000256" key="2">
    <source>
        <dbReference type="ARBA" id="ARBA00022448"/>
    </source>
</evidence>
<dbReference type="PANTHER" id="PTHR43335:SF4">
    <property type="entry name" value="ABC TRANSPORTER, ATP-BINDING PROTEIN"/>
    <property type="match status" value="1"/>
</dbReference>
<evidence type="ECO:0000259" key="5">
    <source>
        <dbReference type="PROSITE" id="PS50893"/>
    </source>
</evidence>
<accession>A0AA40SS12</accession>
<sequence length="307" mass="32321">MSSPGLIDVREVGKTYRGGVRALDGVTLSVAAGEVYGLVGPNGAGKTTLLRMMTGLVATTSGRVRVGDGRVDAGVGSLIESPAFYPSMSGRQNLTLLCTYWSLPARAAERALGQVGLSVRDGRRPYRQYSLGMKQRLGIAAALLGEPRIVVLDEPTNGLDPESIASVRDTVRGLRDRGCAVVLSSHLLGEVEQVADRVGILVSGHLIAEGTVDELGRRVRAHRGVDVEVDDADAALTAGRQHGLAATALAGGRVRFDLDDATQPWEVNAMLVAAGVHVNALAEVGDSLEETFFGLISESTPLERSRS</sequence>
<gene>
    <name evidence="6" type="ORF">BKA10_003132</name>
</gene>
<dbReference type="InterPro" id="IPR017871">
    <property type="entry name" value="ABC_transporter-like_CS"/>
</dbReference>
<keyword evidence="2" id="KW-0813">Transport</keyword>
<feature type="domain" description="ABC transporter" evidence="5">
    <location>
        <begin position="7"/>
        <end position="228"/>
    </location>
</feature>
<keyword evidence="3" id="KW-0547">Nucleotide-binding</keyword>
<reference evidence="6 7" key="1">
    <citation type="submission" date="2020-08" db="EMBL/GenBank/DDBJ databases">
        <title>Sequencing the genomes of 1000 actinobacteria strains.</title>
        <authorList>
            <person name="Klenk H.-P."/>
        </authorList>
    </citation>
    <scope>NUCLEOTIDE SEQUENCE [LARGE SCALE GENOMIC DNA]</scope>
    <source>
        <strain evidence="6 7">DSM 19600</strain>
    </source>
</reference>
<dbReference type="PROSITE" id="PS50893">
    <property type="entry name" value="ABC_TRANSPORTER_2"/>
    <property type="match status" value="1"/>
</dbReference>
<evidence type="ECO:0000256" key="3">
    <source>
        <dbReference type="ARBA" id="ARBA00022741"/>
    </source>
</evidence>
<dbReference type="Gene3D" id="3.40.50.300">
    <property type="entry name" value="P-loop containing nucleotide triphosphate hydrolases"/>
    <property type="match status" value="1"/>
</dbReference>